<dbReference type="Pfam" id="PF01047">
    <property type="entry name" value="MarR"/>
    <property type="match status" value="1"/>
</dbReference>
<accession>A0A2V3U8R1</accession>
<keyword evidence="1" id="KW-0805">Transcription regulation</keyword>
<dbReference type="InterPro" id="IPR036388">
    <property type="entry name" value="WH-like_DNA-bd_sf"/>
</dbReference>
<keyword evidence="2" id="KW-0238">DNA-binding</keyword>
<keyword evidence="3" id="KW-0804">Transcription</keyword>
<name>A0A2V3U8R1_9HYPH</name>
<gene>
    <name evidence="6" type="ORF">C7450_112262</name>
</gene>
<dbReference type="Gene3D" id="1.10.10.10">
    <property type="entry name" value="Winged helix-like DNA-binding domain superfamily/Winged helix DNA-binding domain"/>
    <property type="match status" value="1"/>
</dbReference>
<evidence type="ECO:0000313" key="6">
    <source>
        <dbReference type="EMBL" id="PXW54233.1"/>
    </source>
</evidence>
<dbReference type="PANTHER" id="PTHR42756">
    <property type="entry name" value="TRANSCRIPTIONAL REGULATOR, MARR"/>
    <property type="match status" value="1"/>
</dbReference>
<comment type="caution">
    <text evidence="6">The sequence shown here is derived from an EMBL/GenBank/DDBJ whole genome shotgun (WGS) entry which is preliminary data.</text>
</comment>
<evidence type="ECO:0000256" key="4">
    <source>
        <dbReference type="SAM" id="MobiDB-lite"/>
    </source>
</evidence>
<dbReference type="PROSITE" id="PS50995">
    <property type="entry name" value="HTH_MARR_2"/>
    <property type="match status" value="1"/>
</dbReference>
<dbReference type="InterPro" id="IPR036390">
    <property type="entry name" value="WH_DNA-bd_sf"/>
</dbReference>
<reference evidence="6 7" key="1">
    <citation type="submission" date="2018-05" db="EMBL/GenBank/DDBJ databases">
        <title>Genomic Encyclopedia of Type Strains, Phase IV (KMG-IV): sequencing the most valuable type-strain genomes for metagenomic binning, comparative biology and taxonomic classification.</title>
        <authorList>
            <person name="Goeker M."/>
        </authorList>
    </citation>
    <scope>NUCLEOTIDE SEQUENCE [LARGE SCALE GENOMIC DNA]</scope>
    <source>
        <strain evidence="6 7">DSM 6462</strain>
    </source>
</reference>
<organism evidence="6 7">
    <name type="scientific">Chelatococcus asaccharovorans</name>
    <dbReference type="NCBI Taxonomy" id="28210"/>
    <lineage>
        <taxon>Bacteria</taxon>
        <taxon>Pseudomonadati</taxon>
        <taxon>Pseudomonadota</taxon>
        <taxon>Alphaproteobacteria</taxon>
        <taxon>Hyphomicrobiales</taxon>
        <taxon>Chelatococcaceae</taxon>
        <taxon>Chelatococcus</taxon>
    </lineage>
</organism>
<evidence type="ECO:0000313" key="7">
    <source>
        <dbReference type="Proteomes" id="UP000248021"/>
    </source>
</evidence>
<dbReference type="PANTHER" id="PTHR42756:SF1">
    <property type="entry name" value="TRANSCRIPTIONAL REPRESSOR OF EMRAB OPERON"/>
    <property type="match status" value="1"/>
</dbReference>
<dbReference type="GO" id="GO:0003700">
    <property type="term" value="F:DNA-binding transcription factor activity"/>
    <property type="evidence" value="ECO:0007669"/>
    <property type="project" value="InterPro"/>
</dbReference>
<dbReference type="AlphaFoldDB" id="A0A2V3U8R1"/>
<keyword evidence="7" id="KW-1185">Reference proteome</keyword>
<dbReference type="EMBL" id="QJJK01000012">
    <property type="protein sequence ID" value="PXW54233.1"/>
    <property type="molecule type" value="Genomic_DNA"/>
</dbReference>
<feature type="region of interest" description="Disordered" evidence="4">
    <location>
        <begin position="168"/>
        <end position="192"/>
    </location>
</feature>
<evidence type="ECO:0000256" key="2">
    <source>
        <dbReference type="ARBA" id="ARBA00023125"/>
    </source>
</evidence>
<evidence type="ECO:0000259" key="5">
    <source>
        <dbReference type="PROSITE" id="PS50995"/>
    </source>
</evidence>
<proteinExistence type="predicted"/>
<dbReference type="SUPFAM" id="SSF46785">
    <property type="entry name" value="Winged helix' DNA-binding domain"/>
    <property type="match status" value="1"/>
</dbReference>
<evidence type="ECO:0000256" key="1">
    <source>
        <dbReference type="ARBA" id="ARBA00023015"/>
    </source>
</evidence>
<dbReference type="Proteomes" id="UP000248021">
    <property type="component" value="Unassembled WGS sequence"/>
</dbReference>
<dbReference type="SMART" id="SM00347">
    <property type="entry name" value="HTH_MARR"/>
    <property type="match status" value="1"/>
</dbReference>
<evidence type="ECO:0000256" key="3">
    <source>
        <dbReference type="ARBA" id="ARBA00023163"/>
    </source>
</evidence>
<dbReference type="PRINTS" id="PR00598">
    <property type="entry name" value="HTHMARR"/>
</dbReference>
<protein>
    <submittedName>
        <fullName evidence="6">MarR family transcriptional regulator</fullName>
    </submittedName>
</protein>
<feature type="domain" description="HTH marR-type" evidence="5">
    <location>
        <begin position="24"/>
        <end position="156"/>
    </location>
</feature>
<sequence>MQDAPEKITIASLAVEQPSGSFASTYLSYLLARASHVVASGFHQKLKTWKLSVPEYRVLACLTGAEGLGVGDLAAMAIMGQSRMTKILDRMERQGLVERRADTRDRRRVLIHLTAEGRARAVPMLKAAKEHETAMLAPLTLEERAIIVRALDLLIREVPNALGDKAFGDRVAGEKASTSPRGSRAGDDAARR</sequence>
<dbReference type="GO" id="GO:0003677">
    <property type="term" value="F:DNA binding"/>
    <property type="evidence" value="ECO:0007669"/>
    <property type="project" value="UniProtKB-KW"/>
</dbReference>
<dbReference type="InterPro" id="IPR000835">
    <property type="entry name" value="HTH_MarR-typ"/>
</dbReference>